<dbReference type="AlphaFoldDB" id="A0A5B7IDH7"/>
<protein>
    <submittedName>
        <fullName evidence="1">Uncharacterized protein</fullName>
    </submittedName>
</protein>
<evidence type="ECO:0000313" key="1">
    <source>
        <dbReference type="EMBL" id="MPC81912.1"/>
    </source>
</evidence>
<proteinExistence type="predicted"/>
<evidence type="ECO:0000313" key="2">
    <source>
        <dbReference type="Proteomes" id="UP000324222"/>
    </source>
</evidence>
<name>A0A5B7IDH7_PORTR</name>
<dbReference type="Proteomes" id="UP000324222">
    <property type="component" value="Unassembled WGS sequence"/>
</dbReference>
<keyword evidence="2" id="KW-1185">Reference proteome</keyword>
<comment type="caution">
    <text evidence="1">The sequence shown here is derived from an EMBL/GenBank/DDBJ whole genome shotgun (WGS) entry which is preliminary data.</text>
</comment>
<accession>A0A5B7IDH7</accession>
<sequence>MHFYQESLFTNTQVFSSCSCSSSSSSSSFSFHSQRDILGTLQPRIAGDSVQCALGLRACLACAGPRGGDRRRG</sequence>
<dbReference type="EMBL" id="VSRR010058374">
    <property type="protein sequence ID" value="MPC81912.1"/>
    <property type="molecule type" value="Genomic_DNA"/>
</dbReference>
<organism evidence="1 2">
    <name type="scientific">Portunus trituberculatus</name>
    <name type="common">Swimming crab</name>
    <name type="synonym">Neptunus trituberculatus</name>
    <dbReference type="NCBI Taxonomy" id="210409"/>
    <lineage>
        <taxon>Eukaryota</taxon>
        <taxon>Metazoa</taxon>
        <taxon>Ecdysozoa</taxon>
        <taxon>Arthropoda</taxon>
        <taxon>Crustacea</taxon>
        <taxon>Multicrustacea</taxon>
        <taxon>Malacostraca</taxon>
        <taxon>Eumalacostraca</taxon>
        <taxon>Eucarida</taxon>
        <taxon>Decapoda</taxon>
        <taxon>Pleocyemata</taxon>
        <taxon>Brachyura</taxon>
        <taxon>Eubrachyura</taxon>
        <taxon>Portunoidea</taxon>
        <taxon>Portunidae</taxon>
        <taxon>Portuninae</taxon>
        <taxon>Portunus</taxon>
    </lineage>
</organism>
<reference evidence="1 2" key="1">
    <citation type="submission" date="2019-05" db="EMBL/GenBank/DDBJ databases">
        <title>Another draft genome of Portunus trituberculatus and its Hox gene families provides insights of decapod evolution.</title>
        <authorList>
            <person name="Jeong J.-H."/>
            <person name="Song I."/>
            <person name="Kim S."/>
            <person name="Choi T."/>
            <person name="Kim D."/>
            <person name="Ryu S."/>
            <person name="Kim W."/>
        </authorList>
    </citation>
    <scope>NUCLEOTIDE SEQUENCE [LARGE SCALE GENOMIC DNA]</scope>
    <source>
        <tissue evidence="1">Muscle</tissue>
    </source>
</reference>
<gene>
    <name evidence="1" type="ORF">E2C01_076551</name>
</gene>